<sequence length="95" mass="10647">MTTETWVTALTGLVGLVAAVAAPVLRLNSAITRLSTLIDRALQDMGELKAAQAQLEQRATESQNDLRRRIDQTRDRLHDHESRLCLLETHRGKET</sequence>
<keyword evidence="1" id="KW-0175">Coiled coil</keyword>
<proteinExistence type="predicted"/>
<name>A0A9D2C0N2_9FIRM</name>
<evidence type="ECO:0000256" key="1">
    <source>
        <dbReference type="SAM" id="Coils"/>
    </source>
</evidence>
<reference evidence="2" key="1">
    <citation type="journal article" date="2021" name="PeerJ">
        <title>Extensive microbial diversity within the chicken gut microbiome revealed by metagenomics and culture.</title>
        <authorList>
            <person name="Gilroy R."/>
            <person name="Ravi A."/>
            <person name="Getino M."/>
            <person name="Pursley I."/>
            <person name="Horton D.L."/>
            <person name="Alikhan N.F."/>
            <person name="Baker D."/>
            <person name="Gharbi K."/>
            <person name="Hall N."/>
            <person name="Watson M."/>
            <person name="Adriaenssens E.M."/>
            <person name="Foster-Nyarko E."/>
            <person name="Jarju S."/>
            <person name="Secka A."/>
            <person name="Antonio M."/>
            <person name="Oren A."/>
            <person name="Chaudhuri R.R."/>
            <person name="La Ragione R."/>
            <person name="Hildebrand F."/>
            <person name="Pallen M.J."/>
        </authorList>
    </citation>
    <scope>NUCLEOTIDE SEQUENCE</scope>
    <source>
        <strain evidence="2">1282</strain>
    </source>
</reference>
<gene>
    <name evidence="2" type="ORF">H9838_01925</name>
</gene>
<feature type="coiled-coil region" evidence="1">
    <location>
        <begin position="38"/>
        <end position="83"/>
    </location>
</feature>
<reference evidence="2" key="2">
    <citation type="submission" date="2021-04" db="EMBL/GenBank/DDBJ databases">
        <authorList>
            <person name="Gilroy R."/>
        </authorList>
    </citation>
    <scope>NUCLEOTIDE SEQUENCE</scope>
    <source>
        <strain evidence="2">1282</strain>
    </source>
</reference>
<organism evidence="2 3">
    <name type="scientific">Candidatus Acutalibacter pullistercoris</name>
    <dbReference type="NCBI Taxonomy" id="2838418"/>
    <lineage>
        <taxon>Bacteria</taxon>
        <taxon>Bacillati</taxon>
        <taxon>Bacillota</taxon>
        <taxon>Clostridia</taxon>
        <taxon>Eubacteriales</taxon>
        <taxon>Acutalibacteraceae</taxon>
        <taxon>Acutalibacter</taxon>
    </lineage>
</organism>
<dbReference type="EMBL" id="DXDU01000023">
    <property type="protein sequence ID" value="HIY25915.1"/>
    <property type="molecule type" value="Genomic_DNA"/>
</dbReference>
<dbReference type="AlphaFoldDB" id="A0A9D2C0N2"/>
<evidence type="ECO:0000313" key="2">
    <source>
        <dbReference type="EMBL" id="HIY25915.1"/>
    </source>
</evidence>
<protein>
    <submittedName>
        <fullName evidence="2">Uncharacterized protein</fullName>
    </submittedName>
</protein>
<dbReference type="Proteomes" id="UP000823915">
    <property type="component" value="Unassembled WGS sequence"/>
</dbReference>
<accession>A0A9D2C0N2</accession>
<comment type="caution">
    <text evidence="2">The sequence shown here is derived from an EMBL/GenBank/DDBJ whole genome shotgun (WGS) entry which is preliminary data.</text>
</comment>
<evidence type="ECO:0000313" key="3">
    <source>
        <dbReference type="Proteomes" id="UP000823915"/>
    </source>
</evidence>